<gene>
    <name evidence="3" type="ORF">BD626DRAFT_12231</name>
</gene>
<dbReference type="Pfam" id="PF13883">
    <property type="entry name" value="CREG_beta-barrel"/>
    <property type="match status" value="1"/>
</dbReference>
<accession>A0A550CXD1</accession>
<evidence type="ECO:0000259" key="2">
    <source>
        <dbReference type="Pfam" id="PF13883"/>
    </source>
</evidence>
<keyword evidence="1" id="KW-0732">Signal</keyword>
<reference evidence="3 4" key="1">
    <citation type="journal article" date="2019" name="New Phytol.">
        <title>Comparative genomics reveals unique wood-decay strategies and fruiting body development in the Schizophyllaceae.</title>
        <authorList>
            <person name="Almasi E."/>
            <person name="Sahu N."/>
            <person name="Krizsan K."/>
            <person name="Balint B."/>
            <person name="Kovacs G.M."/>
            <person name="Kiss B."/>
            <person name="Cseklye J."/>
            <person name="Drula E."/>
            <person name="Henrissat B."/>
            <person name="Nagy I."/>
            <person name="Chovatia M."/>
            <person name="Adam C."/>
            <person name="LaButti K."/>
            <person name="Lipzen A."/>
            <person name="Riley R."/>
            <person name="Grigoriev I.V."/>
            <person name="Nagy L.G."/>
        </authorList>
    </citation>
    <scope>NUCLEOTIDE SEQUENCE [LARGE SCALE GENOMIC DNA]</scope>
    <source>
        <strain evidence="3 4">NL-1724</strain>
    </source>
</reference>
<evidence type="ECO:0000313" key="3">
    <source>
        <dbReference type="EMBL" id="TRM69449.1"/>
    </source>
</evidence>
<feature type="signal peptide" evidence="1">
    <location>
        <begin position="1"/>
        <end position="22"/>
    </location>
</feature>
<dbReference type="InterPro" id="IPR012349">
    <property type="entry name" value="Split_barrel_FMN-bd"/>
</dbReference>
<keyword evidence="4" id="KW-1185">Reference proteome</keyword>
<proteinExistence type="predicted"/>
<dbReference type="SUPFAM" id="SSF50475">
    <property type="entry name" value="FMN-binding split barrel"/>
    <property type="match status" value="1"/>
</dbReference>
<dbReference type="PANTHER" id="PTHR37273">
    <property type="entry name" value="CHROMOSOME 8, WHOLE GENOME SHOTGUN SEQUENCE"/>
    <property type="match status" value="1"/>
</dbReference>
<evidence type="ECO:0000313" key="4">
    <source>
        <dbReference type="Proteomes" id="UP000320762"/>
    </source>
</evidence>
<comment type="caution">
    <text evidence="3">The sequence shown here is derived from an EMBL/GenBank/DDBJ whole genome shotgun (WGS) entry which is preliminary data.</text>
</comment>
<dbReference type="AlphaFoldDB" id="A0A550CXD1"/>
<organism evidence="3 4">
    <name type="scientific">Schizophyllum amplum</name>
    <dbReference type="NCBI Taxonomy" id="97359"/>
    <lineage>
        <taxon>Eukaryota</taxon>
        <taxon>Fungi</taxon>
        <taxon>Dikarya</taxon>
        <taxon>Basidiomycota</taxon>
        <taxon>Agaricomycotina</taxon>
        <taxon>Agaricomycetes</taxon>
        <taxon>Agaricomycetidae</taxon>
        <taxon>Agaricales</taxon>
        <taxon>Schizophyllaceae</taxon>
        <taxon>Schizophyllum</taxon>
    </lineage>
</organism>
<dbReference type="Gene3D" id="2.30.110.10">
    <property type="entry name" value="Electron Transport, Fmn-binding Protein, Chain A"/>
    <property type="match status" value="1"/>
</dbReference>
<dbReference type="Proteomes" id="UP000320762">
    <property type="component" value="Unassembled WGS sequence"/>
</dbReference>
<protein>
    <submittedName>
        <fullName evidence="3">Pyridoxamine 5'-phosphate oxidase-domain-containing protein</fullName>
    </submittedName>
</protein>
<dbReference type="OrthoDB" id="2138282at2759"/>
<evidence type="ECO:0000256" key="1">
    <source>
        <dbReference type="SAM" id="SignalP"/>
    </source>
</evidence>
<feature type="chain" id="PRO_5021920714" evidence="1">
    <location>
        <begin position="23"/>
        <end position="204"/>
    </location>
</feature>
<feature type="domain" description="CREG-like beta-barrel" evidence="2">
    <location>
        <begin position="25"/>
        <end position="187"/>
    </location>
</feature>
<dbReference type="PANTHER" id="PTHR37273:SF1">
    <property type="entry name" value="ADL397C-AP"/>
    <property type="match status" value="1"/>
</dbReference>
<sequence>MAYAVLSRALSIVYLSIVLVLGQETVQDAARIARDLLTKNNIGTMGTVFPADHSLAGQPFALQEFHASCLHNGSLTLITFPISQHTINIRDSPKHSASIGVFSNPPGANSPRVSLIGNVTIYSHAVDMPGLQDIRECYVHNHPEARWWLPDETDIVSHWARFDPETVYFVGGFGGAHYIGYIPLEVYQDAESASYSSLLVQAQG</sequence>
<dbReference type="EMBL" id="VDMD01000001">
    <property type="protein sequence ID" value="TRM69449.1"/>
    <property type="molecule type" value="Genomic_DNA"/>
</dbReference>
<dbReference type="InterPro" id="IPR055343">
    <property type="entry name" value="CREG_beta-barrel"/>
</dbReference>
<dbReference type="STRING" id="97359.A0A550CXD1"/>
<name>A0A550CXD1_9AGAR</name>